<dbReference type="AlphaFoldDB" id="A0A1Y1HUI3"/>
<evidence type="ECO:0000313" key="2">
    <source>
        <dbReference type="EMBL" id="GAQ80651.1"/>
    </source>
</evidence>
<feature type="compositionally biased region" description="Acidic residues" evidence="1">
    <location>
        <begin position="396"/>
        <end position="410"/>
    </location>
</feature>
<feature type="compositionally biased region" description="Basic and acidic residues" evidence="1">
    <location>
        <begin position="137"/>
        <end position="152"/>
    </location>
</feature>
<keyword evidence="3" id="KW-1185">Reference proteome</keyword>
<feature type="compositionally biased region" description="Polar residues" evidence="1">
    <location>
        <begin position="156"/>
        <end position="170"/>
    </location>
</feature>
<dbReference type="Proteomes" id="UP000054558">
    <property type="component" value="Unassembled WGS sequence"/>
</dbReference>
<sequence>MPGMNASVKFRDGQRPLFKLKMPMTMFGVPLQSGVTVGDGEDFGFHLGTAFAFGPTWRVKYNPNDGNPPALEIKTGLGRWGSNKNAALQVSAEWDLADMRGGGNGRFMLRVKPRLGDFSLRHQSISGYSGEPEEEKEAGAEARPHSEARQDASPDSPASRTGSENGNASEDSLVVVDGADSSSAMEAREGPPAKQGVQRSIGAMRRGAWYLNVHSRLPLGSKANARVRWAVKVPNEMFSSPARGFGALDLNHRPTLVLEKLSIETRERRSLSFQKNIYEHRPHPRRPRREALPAPDTDRELNVLKEDLARVKSTTSNSRSIQKLESENFDLRSALDDLKAQFARGKPRGGPTSSPASVILREEAMLRSQLKHLEEEEERGRRERPRQQEPRRVQEEREDDGDEPAQDDSDISAKLRQALMQRGSRR</sequence>
<feature type="region of interest" description="Disordered" evidence="1">
    <location>
        <begin position="371"/>
        <end position="426"/>
    </location>
</feature>
<evidence type="ECO:0000256" key="1">
    <source>
        <dbReference type="SAM" id="MobiDB-lite"/>
    </source>
</evidence>
<feature type="region of interest" description="Disordered" evidence="1">
    <location>
        <begin position="123"/>
        <end position="200"/>
    </location>
</feature>
<evidence type="ECO:0000313" key="3">
    <source>
        <dbReference type="Proteomes" id="UP000054558"/>
    </source>
</evidence>
<feature type="region of interest" description="Disordered" evidence="1">
    <location>
        <begin position="275"/>
        <end position="300"/>
    </location>
</feature>
<proteinExistence type="predicted"/>
<dbReference type="STRING" id="105231.A0A1Y1HUI3"/>
<dbReference type="OrthoDB" id="1926966at2759"/>
<dbReference type="OMA" id="AERSNHN"/>
<dbReference type="PANTHER" id="PTHR34285:SF3">
    <property type="entry name" value="OS08G0510800 PROTEIN"/>
    <property type="match status" value="1"/>
</dbReference>
<dbReference type="PANTHER" id="PTHR34285">
    <property type="entry name" value="OS08G0510800 PROTEIN"/>
    <property type="match status" value="1"/>
</dbReference>
<name>A0A1Y1HUI3_KLENI</name>
<gene>
    <name evidence="2" type="ORF">KFL_000590030</name>
</gene>
<reference evidence="2 3" key="1">
    <citation type="journal article" date="2014" name="Nat. Commun.">
        <title>Klebsormidium flaccidum genome reveals primary factors for plant terrestrial adaptation.</title>
        <authorList>
            <person name="Hori K."/>
            <person name="Maruyama F."/>
            <person name="Fujisawa T."/>
            <person name="Togashi T."/>
            <person name="Yamamoto N."/>
            <person name="Seo M."/>
            <person name="Sato S."/>
            <person name="Yamada T."/>
            <person name="Mori H."/>
            <person name="Tajima N."/>
            <person name="Moriyama T."/>
            <person name="Ikeuchi M."/>
            <person name="Watanabe M."/>
            <person name="Wada H."/>
            <person name="Kobayashi K."/>
            <person name="Saito M."/>
            <person name="Masuda T."/>
            <person name="Sasaki-Sekimoto Y."/>
            <person name="Mashiguchi K."/>
            <person name="Awai K."/>
            <person name="Shimojima M."/>
            <person name="Masuda S."/>
            <person name="Iwai M."/>
            <person name="Nobusawa T."/>
            <person name="Narise T."/>
            <person name="Kondo S."/>
            <person name="Saito H."/>
            <person name="Sato R."/>
            <person name="Murakawa M."/>
            <person name="Ihara Y."/>
            <person name="Oshima-Yamada Y."/>
            <person name="Ohtaka K."/>
            <person name="Satoh M."/>
            <person name="Sonobe K."/>
            <person name="Ishii M."/>
            <person name="Ohtani R."/>
            <person name="Kanamori-Sato M."/>
            <person name="Honoki R."/>
            <person name="Miyazaki D."/>
            <person name="Mochizuki H."/>
            <person name="Umetsu J."/>
            <person name="Higashi K."/>
            <person name="Shibata D."/>
            <person name="Kamiya Y."/>
            <person name="Sato N."/>
            <person name="Nakamura Y."/>
            <person name="Tabata S."/>
            <person name="Ida S."/>
            <person name="Kurokawa K."/>
            <person name="Ohta H."/>
        </authorList>
    </citation>
    <scope>NUCLEOTIDE SEQUENCE [LARGE SCALE GENOMIC DNA]</scope>
    <source>
        <strain evidence="2 3">NIES-2285</strain>
    </source>
</reference>
<organism evidence="2 3">
    <name type="scientific">Klebsormidium nitens</name>
    <name type="common">Green alga</name>
    <name type="synonym">Ulothrix nitens</name>
    <dbReference type="NCBI Taxonomy" id="105231"/>
    <lineage>
        <taxon>Eukaryota</taxon>
        <taxon>Viridiplantae</taxon>
        <taxon>Streptophyta</taxon>
        <taxon>Klebsormidiophyceae</taxon>
        <taxon>Klebsormidiales</taxon>
        <taxon>Klebsormidiaceae</taxon>
        <taxon>Klebsormidium</taxon>
    </lineage>
</organism>
<dbReference type="EMBL" id="DF237008">
    <property type="protein sequence ID" value="GAQ80651.1"/>
    <property type="molecule type" value="Genomic_DNA"/>
</dbReference>
<accession>A0A1Y1HUI3</accession>
<protein>
    <submittedName>
        <fullName evidence="2">Uncharacterized protein</fullName>
    </submittedName>
</protein>
<feature type="compositionally biased region" description="Basic and acidic residues" evidence="1">
    <location>
        <begin position="371"/>
        <end position="395"/>
    </location>
</feature>